<keyword evidence="5 6" id="KW-0472">Membrane</keyword>
<dbReference type="PANTHER" id="PTHR23506:SF26">
    <property type="entry name" value="MFS-TYPE TRANSPORTER SLC18B1"/>
    <property type="match status" value="1"/>
</dbReference>
<organism evidence="8 9">
    <name type="scientific">Halteria grandinella</name>
    <dbReference type="NCBI Taxonomy" id="5974"/>
    <lineage>
        <taxon>Eukaryota</taxon>
        <taxon>Sar</taxon>
        <taxon>Alveolata</taxon>
        <taxon>Ciliophora</taxon>
        <taxon>Intramacronucleata</taxon>
        <taxon>Spirotrichea</taxon>
        <taxon>Stichotrichia</taxon>
        <taxon>Sporadotrichida</taxon>
        <taxon>Halteriidae</taxon>
        <taxon>Halteria</taxon>
    </lineage>
</organism>
<sequence length="401" mass="44630">MIQLLLNIRACSMPDCWQVYEPSGSITHHEIRHYHAGRAIEGCGSGFLQTAIFAEALSQNKLDQNKVVGILEFAAEFGSMGGLLIGAFFGHFFGFIGPFAAVGCLFTIFALFQNQLISFQENNEDESESTNLIRDKVVSANVPKIGYFTLLTSARTLFGFLSAALCISLWTFQDTTLEIKLEDDFNLTPDITSLIYSVQIMGFMPTSLFVHRFFDAYSAPTSTLMICLNFVVQGIATWCIGPSYLLREILPNKLWITITGIFFTGVGGAFTSIGSFQEIYEPIADRYRDETGALTVDEEVLTDLLSGMYNAGQSIGCILGPLFGSYIMLFSGSFRKTSDYFAIFTLSFAVLMFLIVYLPIKLKKKVKPKRKMTNQYLPVTSSGGDVDRMRKRILSEEIPPN</sequence>
<dbReference type="EMBL" id="RRYP01008703">
    <property type="protein sequence ID" value="TNV79595.1"/>
    <property type="molecule type" value="Genomic_DNA"/>
</dbReference>
<dbReference type="AlphaFoldDB" id="A0A8J8T2M8"/>
<dbReference type="OrthoDB" id="301889at2759"/>
<name>A0A8J8T2M8_HALGN</name>
<evidence type="ECO:0000256" key="5">
    <source>
        <dbReference type="ARBA" id="ARBA00023136"/>
    </source>
</evidence>
<reference evidence="8" key="1">
    <citation type="submission" date="2019-06" db="EMBL/GenBank/DDBJ databases">
        <authorList>
            <person name="Zheng W."/>
        </authorList>
    </citation>
    <scope>NUCLEOTIDE SEQUENCE</scope>
    <source>
        <strain evidence="8">QDHG01</strain>
    </source>
</reference>
<feature type="domain" description="C2H2-type" evidence="7">
    <location>
        <begin position="11"/>
        <end position="35"/>
    </location>
</feature>
<evidence type="ECO:0000256" key="2">
    <source>
        <dbReference type="ARBA" id="ARBA00022448"/>
    </source>
</evidence>
<dbReference type="GO" id="GO:0016020">
    <property type="term" value="C:membrane"/>
    <property type="evidence" value="ECO:0007669"/>
    <property type="project" value="UniProtKB-SubCell"/>
</dbReference>
<keyword evidence="9" id="KW-1185">Reference proteome</keyword>
<feature type="transmembrane region" description="Helical" evidence="6">
    <location>
        <begin position="315"/>
        <end position="334"/>
    </location>
</feature>
<accession>A0A8J8T2M8</accession>
<dbReference type="SUPFAM" id="SSF103473">
    <property type="entry name" value="MFS general substrate transporter"/>
    <property type="match status" value="1"/>
</dbReference>
<comment type="subcellular location">
    <subcellularLocation>
        <location evidence="1">Membrane</location>
        <topology evidence="1">Multi-pass membrane protein</topology>
    </subcellularLocation>
</comment>
<dbReference type="PANTHER" id="PTHR23506">
    <property type="entry name" value="GH10249P"/>
    <property type="match status" value="1"/>
</dbReference>
<feature type="transmembrane region" description="Helical" evidence="6">
    <location>
        <begin position="95"/>
        <end position="112"/>
    </location>
</feature>
<dbReference type="InterPro" id="IPR011701">
    <property type="entry name" value="MFS"/>
</dbReference>
<evidence type="ECO:0000256" key="6">
    <source>
        <dbReference type="SAM" id="Phobius"/>
    </source>
</evidence>
<feature type="transmembrane region" description="Helical" evidence="6">
    <location>
        <begin position="193"/>
        <end position="214"/>
    </location>
</feature>
<evidence type="ECO:0000256" key="4">
    <source>
        <dbReference type="ARBA" id="ARBA00022989"/>
    </source>
</evidence>
<evidence type="ECO:0000313" key="8">
    <source>
        <dbReference type="EMBL" id="TNV79595.1"/>
    </source>
</evidence>
<keyword evidence="3 6" id="KW-0812">Transmembrane</keyword>
<dbReference type="Gene3D" id="1.20.1250.20">
    <property type="entry name" value="MFS general substrate transporter like domains"/>
    <property type="match status" value="1"/>
</dbReference>
<evidence type="ECO:0000256" key="3">
    <source>
        <dbReference type="ARBA" id="ARBA00022692"/>
    </source>
</evidence>
<dbReference type="InterPro" id="IPR050930">
    <property type="entry name" value="MFS_Vesicular_Transporter"/>
</dbReference>
<gene>
    <name evidence="8" type="ORF">FGO68_gene717</name>
</gene>
<proteinExistence type="predicted"/>
<comment type="caution">
    <text evidence="8">The sequence shown here is derived from an EMBL/GenBank/DDBJ whole genome shotgun (WGS) entry which is preliminary data.</text>
</comment>
<dbReference type="InterPro" id="IPR013087">
    <property type="entry name" value="Znf_C2H2_type"/>
</dbReference>
<evidence type="ECO:0000256" key="1">
    <source>
        <dbReference type="ARBA" id="ARBA00004141"/>
    </source>
</evidence>
<feature type="transmembrane region" description="Helical" evidence="6">
    <location>
        <begin position="67"/>
        <end position="89"/>
    </location>
</feature>
<feature type="transmembrane region" description="Helical" evidence="6">
    <location>
        <begin position="154"/>
        <end position="173"/>
    </location>
</feature>
<feature type="transmembrane region" description="Helical" evidence="6">
    <location>
        <begin position="252"/>
        <end position="276"/>
    </location>
</feature>
<keyword evidence="4 6" id="KW-1133">Transmembrane helix</keyword>
<feature type="transmembrane region" description="Helical" evidence="6">
    <location>
        <begin position="340"/>
        <end position="360"/>
    </location>
</feature>
<dbReference type="InterPro" id="IPR036259">
    <property type="entry name" value="MFS_trans_sf"/>
</dbReference>
<evidence type="ECO:0000259" key="7">
    <source>
        <dbReference type="PROSITE" id="PS00028"/>
    </source>
</evidence>
<dbReference type="PROSITE" id="PS00028">
    <property type="entry name" value="ZINC_FINGER_C2H2_1"/>
    <property type="match status" value="1"/>
</dbReference>
<dbReference type="Pfam" id="PF07690">
    <property type="entry name" value="MFS_1"/>
    <property type="match status" value="1"/>
</dbReference>
<protein>
    <recommendedName>
        <fullName evidence="7">C2H2-type domain-containing protein</fullName>
    </recommendedName>
</protein>
<dbReference type="GO" id="GO:0022857">
    <property type="term" value="F:transmembrane transporter activity"/>
    <property type="evidence" value="ECO:0007669"/>
    <property type="project" value="InterPro"/>
</dbReference>
<evidence type="ECO:0000313" key="9">
    <source>
        <dbReference type="Proteomes" id="UP000785679"/>
    </source>
</evidence>
<feature type="transmembrane region" description="Helical" evidence="6">
    <location>
        <begin position="226"/>
        <end position="246"/>
    </location>
</feature>
<dbReference type="Proteomes" id="UP000785679">
    <property type="component" value="Unassembled WGS sequence"/>
</dbReference>
<keyword evidence="2" id="KW-0813">Transport</keyword>